<dbReference type="EMBL" id="LIZT01000052">
    <property type="protein sequence ID" value="KPJ49587.1"/>
    <property type="molecule type" value="Genomic_DNA"/>
</dbReference>
<dbReference type="InterPro" id="IPR052561">
    <property type="entry name" value="ComplexI_Subunit1"/>
</dbReference>
<feature type="transmembrane region" description="Helical" evidence="5">
    <location>
        <begin position="175"/>
        <end position="193"/>
    </location>
</feature>
<protein>
    <recommendedName>
        <fullName evidence="8">NADH dehydrogenase</fullName>
    </recommendedName>
</protein>
<evidence type="ECO:0000256" key="3">
    <source>
        <dbReference type="ARBA" id="ARBA00022989"/>
    </source>
</evidence>
<dbReference type="PANTHER" id="PTHR43359">
    <property type="entry name" value="FORMATE HYDROGENLYASE SUBUNIT 4"/>
    <property type="match status" value="1"/>
</dbReference>
<keyword evidence="3 5" id="KW-1133">Transmembrane helix</keyword>
<comment type="subcellular location">
    <subcellularLocation>
        <location evidence="1">Membrane</location>
        <topology evidence="1">Multi-pass membrane protein</topology>
    </subcellularLocation>
</comment>
<gene>
    <name evidence="6" type="ORF">AMJ40_05235</name>
</gene>
<organism evidence="6 7">
    <name type="scientific">candidate division TA06 bacterium DG_26</name>
    <dbReference type="NCBI Taxonomy" id="1703771"/>
    <lineage>
        <taxon>Bacteria</taxon>
        <taxon>Bacteria division TA06</taxon>
    </lineage>
</organism>
<evidence type="ECO:0000313" key="6">
    <source>
        <dbReference type="EMBL" id="KPJ49587.1"/>
    </source>
</evidence>
<dbReference type="GO" id="GO:0005886">
    <property type="term" value="C:plasma membrane"/>
    <property type="evidence" value="ECO:0007669"/>
    <property type="project" value="TreeGrafter"/>
</dbReference>
<sequence>MLRALFFYLVFPGFLFTAAIGLFSTWIDRKVSARVQWRMGPPWYQPFVDVLKLLGKETIIPEGAKRCTFLFSPLIGLTGVTLAATILLVINFGLREGFVGDLIVLIYLFAFIPLAVILAGSASNNPFGSVGANREMTLYFGYELPFLIAMFSVVVKSGGLIQLGQLIEYQHANGPFLYSFSGIIVFIVSLLCVQAKLAYAPFDIPEAETEVQTGPFIEYSGPPLAVFKLTKAMMLFVLPVFLITLYWGGFGSWWAIPKYLLILVLIILIKNVNPRVRIDQAMRFFWIPMAILGVIGMILALYGY</sequence>
<accession>A0A0S7WHI7</accession>
<feature type="transmembrane region" description="Helical" evidence="5">
    <location>
        <begin position="102"/>
        <end position="124"/>
    </location>
</feature>
<dbReference type="Pfam" id="PF00146">
    <property type="entry name" value="NADHdh"/>
    <property type="match status" value="1"/>
</dbReference>
<dbReference type="AlphaFoldDB" id="A0A0S7WHI7"/>
<evidence type="ECO:0000256" key="5">
    <source>
        <dbReference type="SAM" id="Phobius"/>
    </source>
</evidence>
<evidence type="ECO:0000313" key="7">
    <source>
        <dbReference type="Proteomes" id="UP000051124"/>
    </source>
</evidence>
<dbReference type="PANTHER" id="PTHR43359:SF1">
    <property type="entry name" value="FORMATE HYDROGENLYASE SUBUNIT 4-RELATED"/>
    <property type="match status" value="1"/>
</dbReference>
<reference evidence="6 7" key="1">
    <citation type="journal article" date="2015" name="Microbiome">
        <title>Genomic resolution of linkages in carbon, nitrogen, and sulfur cycling among widespread estuary sediment bacteria.</title>
        <authorList>
            <person name="Baker B.J."/>
            <person name="Lazar C.S."/>
            <person name="Teske A.P."/>
            <person name="Dick G.J."/>
        </authorList>
    </citation>
    <scope>NUCLEOTIDE SEQUENCE [LARGE SCALE GENOMIC DNA]</scope>
    <source>
        <strain evidence="6">DG_26</strain>
    </source>
</reference>
<dbReference type="InterPro" id="IPR001694">
    <property type="entry name" value="NADH_UbQ_OxRdtase_su1/FPO"/>
</dbReference>
<evidence type="ECO:0008006" key="8">
    <source>
        <dbReference type="Google" id="ProtNLM"/>
    </source>
</evidence>
<feature type="transmembrane region" description="Helical" evidence="5">
    <location>
        <begin position="284"/>
        <end position="303"/>
    </location>
</feature>
<proteinExistence type="predicted"/>
<feature type="transmembrane region" description="Helical" evidence="5">
    <location>
        <begin position="136"/>
        <end position="155"/>
    </location>
</feature>
<keyword evidence="4 5" id="KW-0472">Membrane</keyword>
<evidence type="ECO:0000256" key="4">
    <source>
        <dbReference type="ARBA" id="ARBA00023136"/>
    </source>
</evidence>
<evidence type="ECO:0000256" key="2">
    <source>
        <dbReference type="ARBA" id="ARBA00022692"/>
    </source>
</evidence>
<feature type="transmembrane region" description="Helical" evidence="5">
    <location>
        <begin position="229"/>
        <end position="247"/>
    </location>
</feature>
<dbReference type="Proteomes" id="UP000051124">
    <property type="component" value="Unassembled WGS sequence"/>
</dbReference>
<feature type="transmembrane region" description="Helical" evidence="5">
    <location>
        <begin position="253"/>
        <end position="272"/>
    </location>
</feature>
<feature type="transmembrane region" description="Helical" evidence="5">
    <location>
        <begin position="6"/>
        <end position="27"/>
    </location>
</feature>
<comment type="caution">
    <text evidence="6">The sequence shown here is derived from an EMBL/GenBank/DDBJ whole genome shotgun (WGS) entry which is preliminary data.</text>
</comment>
<evidence type="ECO:0000256" key="1">
    <source>
        <dbReference type="ARBA" id="ARBA00004141"/>
    </source>
</evidence>
<feature type="transmembrane region" description="Helical" evidence="5">
    <location>
        <begin position="69"/>
        <end position="90"/>
    </location>
</feature>
<dbReference type="PROSITE" id="PS00668">
    <property type="entry name" value="COMPLEX1_ND1_2"/>
    <property type="match status" value="1"/>
</dbReference>
<keyword evidence="2 5" id="KW-0812">Transmembrane</keyword>
<name>A0A0S7WHI7_UNCT6</name>
<dbReference type="InterPro" id="IPR018086">
    <property type="entry name" value="NADH_UbQ_OxRdtase_su1_CS"/>
</dbReference>